<reference evidence="3" key="2">
    <citation type="journal article" date="2021" name="PeerJ">
        <title>Extensive microbial diversity within the chicken gut microbiome revealed by metagenomics and culture.</title>
        <authorList>
            <person name="Gilroy R."/>
            <person name="Ravi A."/>
            <person name="Getino M."/>
            <person name="Pursley I."/>
            <person name="Horton D.L."/>
            <person name="Alikhan N.F."/>
            <person name="Baker D."/>
            <person name="Gharbi K."/>
            <person name="Hall N."/>
            <person name="Watson M."/>
            <person name="Adriaenssens E.M."/>
            <person name="Foster-Nyarko E."/>
            <person name="Jarju S."/>
            <person name="Secka A."/>
            <person name="Antonio M."/>
            <person name="Oren A."/>
            <person name="Chaudhuri R.R."/>
            <person name="La Ragione R."/>
            <person name="Hildebrand F."/>
            <person name="Pallen M.J."/>
        </authorList>
    </citation>
    <scope>NUCLEOTIDE SEQUENCE</scope>
    <source>
        <strain evidence="3">11300</strain>
    </source>
</reference>
<feature type="transmembrane region" description="Helical" evidence="2">
    <location>
        <begin position="20"/>
        <end position="40"/>
    </location>
</feature>
<feature type="compositionally biased region" description="Basic and acidic residues" evidence="1">
    <location>
        <begin position="169"/>
        <end position="188"/>
    </location>
</feature>
<accession>A0A9D1I6G0</accession>
<protein>
    <recommendedName>
        <fullName evidence="5">DUF4282 domain-containing protein</fullName>
    </recommendedName>
</protein>
<sequence>MMYPYSSYSYVYNGYVQARTILIVALLVDVILAVVLYFTFLSKKNEGKFTGIKGKIYNFLCFNKFYVEDILKLLYLIVAVIITVLGIAALFDTFFGGLAIIVIGNVALRIAYELLMMFIILCRKTVSMDRKLDKIVRFYSDDFDDGSCGTEDEQCYGGCEGCPDSGEVCQDKPAESAKEQPAESLHEETEAEDTPVPEDKTAEGPSVSAAEQEINQSQR</sequence>
<dbReference type="Proteomes" id="UP000824091">
    <property type="component" value="Unassembled WGS sequence"/>
</dbReference>
<evidence type="ECO:0000313" key="4">
    <source>
        <dbReference type="Proteomes" id="UP000824091"/>
    </source>
</evidence>
<evidence type="ECO:0000256" key="1">
    <source>
        <dbReference type="SAM" id="MobiDB-lite"/>
    </source>
</evidence>
<evidence type="ECO:0000256" key="2">
    <source>
        <dbReference type="SAM" id="Phobius"/>
    </source>
</evidence>
<feature type="transmembrane region" description="Helical" evidence="2">
    <location>
        <begin position="97"/>
        <end position="121"/>
    </location>
</feature>
<evidence type="ECO:0000313" key="3">
    <source>
        <dbReference type="EMBL" id="HIU27850.1"/>
    </source>
</evidence>
<proteinExistence type="predicted"/>
<gene>
    <name evidence="3" type="ORF">IAD16_05680</name>
</gene>
<feature type="region of interest" description="Disordered" evidence="1">
    <location>
        <begin position="168"/>
        <end position="219"/>
    </location>
</feature>
<feature type="transmembrane region" description="Helical" evidence="2">
    <location>
        <begin position="73"/>
        <end position="91"/>
    </location>
</feature>
<keyword evidence="2" id="KW-0472">Membrane</keyword>
<keyword evidence="2" id="KW-1133">Transmembrane helix</keyword>
<comment type="caution">
    <text evidence="3">The sequence shown here is derived from an EMBL/GenBank/DDBJ whole genome shotgun (WGS) entry which is preliminary data.</text>
</comment>
<name>A0A9D1I6G0_9FIRM</name>
<organism evidence="3 4">
    <name type="scientific">Candidatus Fimisoma avicola</name>
    <dbReference type="NCBI Taxonomy" id="2840826"/>
    <lineage>
        <taxon>Bacteria</taxon>
        <taxon>Bacillati</taxon>
        <taxon>Bacillota</taxon>
        <taxon>Clostridia</taxon>
        <taxon>Eubacteriales</taxon>
        <taxon>Candidatus Fimisoma</taxon>
    </lineage>
</organism>
<evidence type="ECO:0008006" key="5">
    <source>
        <dbReference type="Google" id="ProtNLM"/>
    </source>
</evidence>
<dbReference type="AlphaFoldDB" id="A0A9D1I6G0"/>
<keyword evidence="2" id="KW-0812">Transmembrane</keyword>
<dbReference type="EMBL" id="DVMO01000084">
    <property type="protein sequence ID" value="HIU27850.1"/>
    <property type="molecule type" value="Genomic_DNA"/>
</dbReference>
<reference evidence="3" key="1">
    <citation type="submission" date="2020-10" db="EMBL/GenBank/DDBJ databases">
        <authorList>
            <person name="Gilroy R."/>
        </authorList>
    </citation>
    <scope>NUCLEOTIDE SEQUENCE</scope>
    <source>
        <strain evidence="3">11300</strain>
    </source>
</reference>